<organism evidence="1 2">
    <name type="scientific">Planctopirus hydrillae</name>
    <dbReference type="NCBI Taxonomy" id="1841610"/>
    <lineage>
        <taxon>Bacteria</taxon>
        <taxon>Pseudomonadati</taxon>
        <taxon>Planctomycetota</taxon>
        <taxon>Planctomycetia</taxon>
        <taxon>Planctomycetales</taxon>
        <taxon>Planctomycetaceae</taxon>
        <taxon>Planctopirus</taxon>
    </lineage>
</organism>
<comment type="caution">
    <text evidence="1">The sequence shown here is derived from an EMBL/GenBank/DDBJ whole genome shotgun (WGS) entry which is preliminary data.</text>
</comment>
<gene>
    <name evidence="1" type="ORF">A6X21_15340</name>
</gene>
<dbReference type="EMBL" id="LYDR01000004">
    <property type="protein sequence ID" value="ODA36717.1"/>
    <property type="molecule type" value="Genomic_DNA"/>
</dbReference>
<protein>
    <recommendedName>
        <fullName evidence="3">Tetratricopeptide repeat protein</fullName>
    </recommendedName>
</protein>
<reference evidence="1 2" key="1">
    <citation type="submission" date="2016-05" db="EMBL/GenBank/DDBJ databases">
        <title>Genomic and physiological characterization of Planctopirus sp. isolated from fresh water lake.</title>
        <authorList>
            <person name="Subhash Y."/>
            <person name="Ramana C."/>
        </authorList>
    </citation>
    <scope>NUCLEOTIDE SEQUENCE [LARGE SCALE GENOMIC DNA]</scope>
    <source>
        <strain evidence="1 2">JC280</strain>
    </source>
</reference>
<accession>A0A1C3ETQ3</accession>
<name>A0A1C3ETQ3_9PLAN</name>
<dbReference type="Gene3D" id="1.25.40.10">
    <property type="entry name" value="Tetratricopeptide repeat domain"/>
    <property type="match status" value="1"/>
</dbReference>
<dbReference type="SUPFAM" id="SSF48452">
    <property type="entry name" value="TPR-like"/>
    <property type="match status" value="1"/>
</dbReference>
<evidence type="ECO:0000313" key="2">
    <source>
        <dbReference type="Proteomes" id="UP000094828"/>
    </source>
</evidence>
<evidence type="ECO:0008006" key="3">
    <source>
        <dbReference type="Google" id="ProtNLM"/>
    </source>
</evidence>
<dbReference type="RefSeq" id="WP_068845224.1">
    <property type="nucleotide sequence ID" value="NZ_LYDR01000004.1"/>
</dbReference>
<dbReference type="Proteomes" id="UP000094828">
    <property type="component" value="Unassembled WGS sequence"/>
</dbReference>
<sequence length="201" mass="22864">MQLRDALAYHADVAIFAVVDSDADDESQWIVEPINANVLTESDEYDVFLVRGKNILPDGGIVDCYIDICLPERISDCVYFLRSDCVDVCHHHECDGDIISAVPIDLYGNYELFYSKTAPDIGIEILRQGLQDSPQKGYIAEDLGYILRDERRFPEAAEMFQISVDEGPSSYFIFGELAACFEEMGDTDRAAKYRRMFEREE</sequence>
<dbReference type="AlphaFoldDB" id="A0A1C3ETQ3"/>
<dbReference type="InterPro" id="IPR011990">
    <property type="entry name" value="TPR-like_helical_dom_sf"/>
</dbReference>
<keyword evidence="2" id="KW-1185">Reference proteome</keyword>
<evidence type="ECO:0000313" key="1">
    <source>
        <dbReference type="EMBL" id="ODA36717.1"/>
    </source>
</evidence>
<proteinExistence type="predicted"/>